<protein>
    <submittedName>
        <fullName evidence="2">Uncharacterized protein</fullName>
    </submittedName>
</protein>
<comment type="caution">
    <text evidence="2">The sequence shown here is derived from an EMBL/GenBank/DDBJ whole genome shotgun (WGS) entry which is preliminary data.</text>
</comment>
<accession>A0ABT2K798</accession>
<gene>
    <name evidence="2" type="ORF">MU516_05795</name>
</gene>
<organism evidence="2 3">
    <name type="scientific">Paracoccus maritimus</name>
    <dbReference type="NCBI Taxonomy" id="2933292"/>
    <lineage>
        <taxon>Bacteria</taxon>
        <taxon>Pseudomonadati</taxon>
        <taxon>Pseudomonadota</taxon>
        <taxon>Alphaproteobacteria</taxon>
        <taxon>Rhodobacterales</taxon>
        <taxon>Paracoccaceae</taxon>
        <taxon>Paracoccus</taxon>
    </lineage>
</organism>
<sequence>MKLIGLTGAPAAALLLAGLSVATPAHAQMDGEELQRCIWRCLADSPGAGSSQYNSCVARSCSGQTPSAPSQARATWTVSGAATGGQMASVTVGRSTFSYVCQAGKPALLAISGLPGPSSGVVLSVDGREFRPPFAGRDGVHYTSARAGSGLINALLAGNAVQARNRAGNSVSNFPLSGSGKAIRTAMSRCGIHP</sequence>
<keyword evidence="1" id="KW-0732">Signal</keyword>
<dbReference type="EMBL" id="JANAVZ010000003">
    <property type="protein sequence ID" value="MCT4332377.1"/>
    <property type="molecule type" value="Genomic_DNA"/>
</dbReference>
<evidence type="ECO:0000313" key="3">
    <source>
        <dbReference type="Proteomes" id="UP001320702"/>
    </source>
</evidence>
<dbReference type="Proteomes" id="UP001320702">
    <property type="component" value="Unassembled WGS sequence"/>
</dbReference>
<evidence type="ECO:0000256" key="1">
    <source>
        <dbReference type="SAM" id="SignalP"/>
    </source>
</evidence>
<keyword evidence="3" id="KW-1185">Reference proteome</keyword>
<dbReference type="RefSeq" id="WP_260276285.1">
    <property type="nucleotide sequence ID" value="NZ_JANAVZ010000003.1"/>
</dbReference>
<name>A0ABT2K798_9RHOB</name>
<proteinExistence type="predicted"/>
<reference evidence="2 3" key="1">
    <citation type="submission" date="2022-04" db="EMBL/GenBank/DDBJ databases">
        <title>Paracoccus sp. YLB-12 draft genome sequence.</title>
        <authorList>
            <person name="Yu L."/>
        </authorList>
    </citation>
    <scope>NUCLEOTIDE SEQUENCE [LARGE SCALE GENOMIC DNA]</scope>
    <source>
        <strain evidence="2 3">YLB-12</strain>
    </source>
</reference>
<evidence type="ECO:0000313" key="2">
    <source>
        <dbReference type="EMBL" id="MCT4332377.1"/>
    </source>
</evidence>
<feature type="signal peptide" evidence="1">
    <location>
        <begin position="1"/>
        <end position="27"/>
    </location>
</feature>
<feature type="chain" id="PRO_5045916744" evidence="1">
    <location>
        <begin position="28"/>
        <end position="194"/>
    </location>
</feature>